<dbReference type="Gene3D" id="3.30.750.200">
    <property type="match status" value="1"/>
</dbReference>
<dbReference type="InterPro" id="IPR010723">
    <property type="entry name" value="HemN_C"/>
</dbReference>
<dbReference type="GO" id="GO:0006779">
    <property type="term" value="P:porphyrin-containing compound biosynthetic process"/>
    <property type="evidence" value="ECO:0007669"/>
    <property type="project" value="InterPro"/>
</dbReference>
<dbReference type="GO" id="GO:0005737">
    <property type="term" value="C:cytoplasm"/>
    <property type="evidence" value="ECO:0007669"/>
    <property type="project" value="UniProtKB-SubCell"/>
</dbReference>
<keyword evidence="2" id="KW-0949">S-adenosyl-L-methionine</keyword>
<dbReference type="InterPro" id="IPR034505">
    <property type="entry name" value="Coproporphyrinogen-III_oxidase"/>
</dbReference>
<feature type="domain" description="Radical SAM core" evidence="3">
    <location>
        <begin position="1"/>
        <end position="244"/>
    </location>
</feature>
<dbReference type="SFLD" id="SFLDF00562">
    <property type="entry name" value="HemN-like__clustered_with_heat"/>
    <property type="match status" value="1"/>
</dbReference>
<organism evidence="4 5">
    <name type="scientific">Acidipila rosea</name>
    <dbReference type="NCBI Taxonomy" id="768535"/>
    <lineage>
        <taxon>Bacteria</taxon>
        <taxon>Pseudomonadati</taxon>
        <taxon>Acidobacteriota</taxon>
        <taxon>Terriglobia</taxon>
        <taxon>Terriglobales</taxon>
        <taxon>Acidobacteriaceae</taxon>
        <taxon>Acidipila</taxon>
    </lineage>
</organism>
<dbReference type="SFLD" id="SFLDG01065">
    <property type="entry name" value="anaerobic_coproporphyrinogen-I"/>
    <property type="match status" value="1"/>
</dbReference>
<evidence type="ECO:0000256" key="1">
    <source>
        <dbReference type="ARBA" id="ARBA00006100"/>
    </source>
</evidence>
<dbReference type="GO" id="GO:0051539">
    <property type="term" value="F:4 iron, 4 sulfur cluster binding"/>
    <property type="evidence" value="ECO:0007669"/>
    <property type="project" value="UniProtKB-UniRule"/>
</dbReference>
<dbReference type="InterPro" id="IPR058240">
    <property type="entry name" value="rSAM_sf"/>
</dbReference>
<comment type="caution">
    <text evidence="4">The sequence shown here is derived from an EMBL/GenBank/DDBJ whole genome shotgun (WGS) entry which is preliminary data.</text>
</comment>
<dbReference type="OrthoDB" id="9808022at2"/>
<evidence type="ECO:0000259" key="3">
    <source>
        <dbReference type="PROSITE" id="PS51918"/>
    </source>
</evidence>
<dbReference type="InterPro" id="IPR007197">
    <property type="entry name" value="rSAM"/>
</dbReference>
<sequence length="396" mass="43517">MNSLGLYFSVPFCRSKCTYCNFASGVFPLSLMGGYVEHLRQDLAEARGRAEQQGLVLPEAVDSIYFGGGTPSLLEPAMIRALFTSIQEDFRVVAGAEITLECAPGQVEPVTQDAMLACGVNRISFGVQSFIDLEAKASGRLHTRALALEDIDRMQRAGLRVNVDLIAGLPHQTAASWTESLRVLSECGVDHASVYMLEIDDESRLGREVLSLGQRYSAGKLPSEDEAADFYIEAVETLASLGLAQYEISNFARAGNESVHNLKYWQRKPYLGLGVDAHSMLRTTTGAAARFSFDDDLQQYLAGRRWPEADLLPPDAELEEALFLGLRMNAGVDLAELAREFGECALARYALPFRELEEEGLLARTGQRICLTARGRLLSNDVFARFLLEEQESVAG</sequence>
<dbReference type="Proteomes" id="UP000295210">
    <property type="component" value="Unassembled WGS sequence"/>
</dbReference>
<dbReference type="Pfam" id="PF04055">
    <property type="entry name" value="Radical_SAM"/>
    <property type="match status" value="1"/>
</dbReference>
<reference evidence="4 5" key="1">
    <citation type="submission" date="2019-03" db="EMBL/GenBank/DDBJ databases">
        <title>Genomic Encyclopedia of Type Strains, Phase IV (KMG-IV): sequencing the most valuable type-strain genomes for metagenomic binning, comparative biology and taxonomic classification.</title>
        <authorList>
            <person name="Goeker M."/>
        </authorList>
    </citation>
    <scope>NUCLEOTIDE SEQUENCE [LARGE SCALE GENOMIC DNA]</scope>
    <source>
        <strain evidence="4 5">DSM 103428</strain>
    </source>
</reference>
<keyword evidence="2" id="KW-0411">Iron-sulfur</keyword>
<dbReference type="NCBIfam" id="TIGR00539">
    <property type="entry name" value="hemN_rel"/>
    <property type="match status" value="1"/>
</dbReference>
<dbReference type="SMART" id="SM00729">
    <property type="entry name" value="Elp3"/>
    <property type="match status" value="1"/>
</dbReference>
<evidence type="ECO:0000313" key="4">
    <source>
        <dbReference type="EMBL" id="TCK73636.1"/>
    </source>
</evidence>
<dbReference type="SFLD" id="SFLDS00029">
    <property type="entry name" value="Radical_SAM"/>
    <property type="match status" value="1"/>
</dbReference>
<dbReference type="InterPro" id="IPR006638">
    <property type="entry name" value="Elp3/MiaA/NifB-like_rSAM"/>
</dbReference>
<name>A0A4R1L651_9BACT</name>
<dbReference type="RefSeq" id="WP_131993461.1">
    <property type="nucleotide sequence ID" value="NZ_SMGK01000002.1"/>
</dbReference>
<accession>A0A4R1L651</accession>
<dbReference type="GO" id="GO:0004109">
    <property type="term" value="F:coproporphyrinogen oxidase activity"/>
    <property type="evidence" value="ECO:0007669"/>
    <property type="project" value="InterPro"/>
</dbReference>
<comment type="function">
    <text evidence="2">Probably acts as a heme chaperone, transferring heme to an unknown acceptor. Binds one molecule of heme per monomer, possibly covalently. Binds 1 [4Fe-4S] cluster. The cluster is coordinated with 3 cysteines and an exchangeable S-adenosyl-L-methionine.</text>
</comment>
<keyword evidence="2" id="KW-0004">4Fe-4S</keyword>
<dbReference type="SUPFAM" id="SSF102114">
    <property type="entry name" value="Radical SAM enzymes"/>
    <property type="match status" value="1"/>
</dbReference>
<dbReference type="EMBL" id="SMGK01000002">
    <property type="protein sequence ID" value="TCK73636.1"/>
    <property type="molecule type" value="Genomic_DNA"/>
</dbReference>
<evidence type="ECO:0000313" key="5">
    <source>
        <dbReference type="Proteomes" id="UP000295210"/>
    </source>
</evidence>
<dbReference type="PANTHER" id="PTHR13932:SF5">
    <property type="entry name" value="RADICAL S-ADENOSYL METHIONINE DOMAIN-CONTAINING PROTEIN 1, MITOCHONDRIAL"/>
    <property type="match status" value="1"/>
</dbReference>
<evidence type="ECO:0000256" key="2">
    <source>
        <dbReference type="RuleBase" id="RU364116"/>
    </source>
</evidence>
<dbReference type="AlphaFoldDB" id="A0A4R1L651"/>
<dbReference type="CDD" id="cd01335">
    <property type="entry name" value="Radical_SAM"/>
    <property type="match status" value="1"/>
</dbReference>
<keyword evidence="2" id="KW-0349">Heme</keyword>
<protein>
    <recommendedName>
        <fullName evidence="2">Heme chaperone HemW</fullName>
    </recommendedName>
</protein>
<proteinExistence type="inferred from homology"/>
<comment type="similarity">
    <text evidence="1">Belongs to the anaerobic coproporphyrinogen-III oxidase family. HemW subfamily.</text>
</comment>
<comment type="subcellular location">
    <subcellularLocation>
        <location evidence="2">Cytoplasm</location>
    </subcellularLocation>
</comment>
<keyword evidence="2" id="KW-0479">Metal-binding</keyword>
<dbReference type="InterPro" id="IPR004559">
    <property type="entry name" value="HemW-like"/>
</dbReference>
<keyword evidence="2" id="KW-0963">Cytoplasm</keyword>
<dbReference type="Pfam" id="PF06969">
    <property type="entry name" value="HemN_C"/>
    <property type="match status" value="1"/>
</dbReference>
<keyword evidence="2" id="KW-0408">Iron</keyword>
<keyword evidence="5" id="KW-1185">Reference proteome</keyword>
<dbReference type="PROSITE" id="PS51918">
    <property type="entry name" value="RADICAL_SAM"/>
    <property type="match status" value="1"/>
</dbReference>
<gene>
    <name evidence="4" type="ORF">C7378_1249</name>
</gene>
<keyword evidence="2" id="KW-0143">Chaperone</keyword>
<dbReference type="GO" id="GO:0046872">
    <property type="term" value="F:metal ion binding"/>
    <property type="evidence" value="ECO:0007669"/>
    <property type="project" value="UniProtKB-UniRule"/>
</dbReference>
<dbReference type="PANTHER" id="PTHR13932">
    <property type="entry name" value="COPROPORPHYRINIGEN III OXIDASE"/>
    <property type="match status" value="1"/>
</dbReference>